<accession>A0AA41XB64</accession>
<organism evidence="2 3">
    <name type="scientific">Ectobacillus ponti</name>
    <dbReference type="NCBI Taxonomy" id="2961894"/>
    <lineage>
        <taxon>Bacteria</taxon>
        <taxon>Bacillati</taxon>
        <taxon>Bacillota</taxon>
        <taxon>Bacilli</taxon>
        <taxon>Bacillales</taxon>
        <taxon>Bacillaceae</taxon>
        <taxon>Ectobacillus</taxon>
    </lineage>
</organism>
<protein>
    <submittedName>
        <fullName evidence="2">DUF979 domain-containing protein</fullName>
    </submittedName>
</protein>
<feature type="transmembrane region" description="Helical" evidence="1">
    <location>
        <begin position="32"/>
        <end position="50"/>
    </location>
</feature>
<gene>
    <name evidence="2" type="ORF">NK662_18300</name>
</gene>
<feature type="transmembrane region" description="Helical" evidence="1">
    <location>
        <begin position="255"/>
        <end position="276"/>
    </location>
</feature>
<dbReference type="Pfam" id="PF06166">
    <property type="entry name" value="DUF979"/>
    <property type="match status" value="1"/>
</dbReference>
<evidence type="ECO:0000256" key="1">
    <source>
        <dbReference type="SAM" id="Phobius"/>
    </source>
</evidence>
<feature type="transmembrane region" description="Helical" evidence="1">
    <location>
        <begin position="172"/>
        <end position="196"/>
    </location>
</feature>
<reference evidence="2" key="1">
    <citation type="submission" date="2022-07" db="EMBL/GenBank/DDBJ databases">
        <authorList>
            <person name="Li W.-J."/>
            <person name="Deng Q.-Q."/>
        </authorList>
    </citation>
    <scope>NUCLEOTIDE SEQUENCE</scope>
    <source>
        <strain evidence="2">SYSU M60031</strain>
    </source>
</reference>
<proteinExistence type="predicted"/>
<dbReference type="AlphaFoldDB" id="A0AA41XB64"/>
<dbReference type="InterPro" id="IPR009323">
    <property type="entry name" value="DUF979"/>
</dbReference>
<keyword evidence="1" id="KW-0812">Transmembrane</keyword>
<evidence type="ECO:0000313" key="2">
    <source>
        <dbReference type="EMBL" id="MCP8970473.1"/>
    </source>
</evidence>
<feature type="transmembrane region" description="Helical" evidence="1">
    <location>
        <begin position="297"/>
        <end position="317"/>
    </location>
</feature>
<evidence type="ECO:0000313" key="3">
    <source>
        <dbReference type="Proteomes" id="UP001156102"/>
    </source>
</evidence>
<feature type="transmembrane region" description="Helical" evidence="1">
    <location>
        <begin position="231"/>
        <end position="249"/>
    </location>
</feature>
<keyword evidence="1" id="KW-0472">Membrane</keyword>
<name>A0AA41XB64_9BACI</name>
<dbReference type="Proteomes" id="UP001156102">
    <property type="component" value="Unassembled WGS sequence"/>
</dbReference>
<feature type="transmembrane region" description="Helical" evidence="1">
    <location>
        <begin position="134"/>
        <end position="151"/>
    </location>
</feature>
<keyword evidence="3" id="KW-1185">Reference proteome</keyword>
<feature type="transmembrane region" description="Helical" evidence="1">
    <location>
        <begin position="6"/>
        <end position="25"/>
    </location>
</feature>
<comment type="caution">
    <text evidence="2">The sequence shown here is derived from an EMBL/GenBank/DDBJ whole genome shotgun (WGS) entry which is preliminary data.</text>
</comment>
<dbReference type="RefSeq" id="WP_254760394.1">
    <property type="nucleotide sequence ID" value="NZ_JANCLT010000012.1"/>
</dbReference>
<feature type="transmembrane region" description="Helical" evidence="1">
    <location>
        <begin position="56"/>
        <end position="74"/>
    </location>
</feature>
<feature type="transmembrane region" description="Helical" evidence="1">
    <location>
        <begin position="208"/>
        <end position="226"/>
    </location>
</feature>
<sequence length="320" mass="34096">MNLLTLDYIYYILGIIVAFVAFRVAMDKNHPTRWGSALFWGIFSVTFLFGKQIPPLAVGYLVLLMVIVASIGKVKAGKEEEPAKAEREQHAKRLGGRIFIPALLIPVFTVVGTLTLGKIQFGSTHLVDPKNVTLISLGLSTIIAYAAAQFLTKAKASVPMQEGSRLMQAVGWAIILPQMLSALGGTFAAAGVGNVVSKIVGDVLPTQYAFVAVAAYCLGMTIFTIVMGNAFAAFAVITGGIGVPLIVQLHGGNPAIMAALGMFAGYCGTLMTPMAANFNIVPAMLLDLKDKNAVIKAQVPIAIPLMLVNMLLMYVLVYQF</sequence>
<keyword evidence="1" id="KW-1133">Transmembrane helix</keyword>
<feature type="transmembrane region" description="Helical" evidence="1">
    <location>
        <begin position="94"/>
        <end position="114"/>
    </location>
</feature>
<dbReference type="EMBL" id="JANCLT010000012">
    <property type="protein sequence ID" value="MCP8970473.1"/>
    <property type="molecule type" value="Genomic_DNA"/>
</dbReference>